<keyword evidence="1" id="KW-0479">Metal-binding</keyword>
<feature type="domain" description="CCHC-type" evidence="3">
    <location>
        <begin position="121"/>
        <end position="134"/>
    </location>
</feature>
<proteinExistence type="predicted"/>
<feature type="region of interest" description="Disordered" evidence="2">
    <location>
        <begin position="141"/>
        <end position="182"/>
    </location>
</feature>
<protein>
    <submittedName>
        <fullName evidence="4">Retrotransposon protein putative Ty3-gypsy sub-class</fullName>
    </submittedName>
</protein>
<feature type="non-terminal residue" evidence="4">
    <location>
        <position position="182"/>
    </location>
</feature>
<feature type="non-terminal residue" evidence="4">
    <location>
        <position position="1"/>
    </location>
</feature>
<dbReference type="AlphaFoldDB" id="A0A392QAD6"/>
<comment type="caution">
    <text evidence="4">The sequence shown here is derived from an EMBL/GenBank/DDBJ whole genome shotgun (WGS) entry which is preliminary data.</text>
</comment>
<feature type="compositionally biased region" description="Basic and acidic residues" evidence="2">
    <location>
        <begin position="25"/>
        <end position="44"/>
    </location>
</feature>
<dbReference type="EMBL" id="LXQA010118820">
    <property type="protein sequence ID" value="MCI20225.1"/>
    <property type="molecule type" value="Genomic_DNA"/>
</dbReference>
<sequence length="182" mass="19172">AIAGHGDMTFEQALNRTLAIERVNRDRGGASRDTRKRSHFEASRSGRGGLVGESSRNDVGQSRRGQQGGRHPQTTQGSHTASSAHRWGTTQHQVPSVTTPSACATYGKAHFGPCRHGSAGCYRCGQIGNYARVCSTLSAQPSTNQSTERQPGGSRVQGHNNFQCGGRGSRGRGQGQVGGGQA</sequence>
<dbReference type="InterPro" id="IPR001878">
    <property type="entry name" value="Znf_CCHC"/>
</dbReference>
<organism evidence="4 5">
    <name type="scientific">Trifolium medium</name>
    <dbReference type="NCBI Taxonomy" id="97028"/>
    <lineage>
        <taxon>Eukaryota</taxon>
        <taxon>Viridiplantae</taxon>
        <taxon>Streptophyta</taxon>
        <taxon>Embryophyta</taxon>
        <taxon>Tracheophyta</taxon>
        <taxon>Spermatophyta</taxon>
        <taxon>Magnoliopsida</taxon>
        <taxon>eudicotyledons</taxon>
        <taxon>Gunneridae</taxon>
        <taxon>Pentapetalae</taxon>
        <taxon>rosids</taxon>
        <taxon>fabids</taxon>
        <taxon>Fabales</taxon>
        <taxon>Fabaceae</taxon>
        <taxon>Papilionoideae</taxon>
        <taxon>50 kb inversion clade</taxon>
        <taxon>NPAAA clade</taxon>
        <taxon>Hologalegina</taxon>
        <taxon>IRL clade</taxon>
        <taxon>Trifolieae</taxon>
        <taxon>Trifolium</taxon>
    </lineage>
</organism>
<dbReference type="GO" id="GO:0003676">
    <property type="term" value="F:nucleic acid binding"/>
    <property type="evidence" value="ECO:0007669"/>
    <property type="project" value="InterPro"/>
</dbReference>
<feature type="compositionally biased region" description="Gly residues" evidence="2">
    <location>
        <begin position="165"/>
        <end position="182"/>
    </location>
</feature>
<dbReference type="PROSITE" id="PS50158">
    <property type="entry name" value="ZF_CCHC"/>
    <property type="match status" value="1"/>
</dbReference>
<keyword evidence="1" id="KW-0863">Zinc-finger</keyword>
<feature type="compositionally biased region" description="Polar residues" evidence="2">
    <location>
        <begin position="78"/>
        <end position="98"/>
    </location>
</feature>
<feature type="compositionally biased region" description="Low complexity" evidence="2">
    <location>
        <begin position="60"/>
        <end position="77"/>
    </location>
</feature>
<reference evidence="4 5" key="1">
    <citation type="journal article" date="2018" name="Front. Plant Sci.">
        <title>Red Clover (Trifolium pratense) and Zigzag Clover (T. medium) - A Picture of Genomic Similarities and Differences.</title>
        <authorList>
            <person name="Dluhosova J."/>
            <person name="Istvanek J."/>
            <person name="Nedelnik J."/>
            <person name="Repkova J."/>
        </authorList>
    </citation>
    <scope>NUCLEOTIDE SEQUENCE [LARGE SCALE GENOMIC DNA]</scope>
    <source>
        <strain evidence="5">cv. 10/8</strain>
        <tissue evidence="4">Leaf</tissue>
    </source>
</reference>
<keyword evidence="5" id="KW-1185">Reference proteome</keyword>
<dbReference type="GO" id="GO:0008270">
    <property type="term" value="F:zinc ion binding"/>
    <property type="evidence" value="ECO:0007669"/>
    <property type="project" value="UniProtKB-KW"/>
</dbReference>
<evidence type="ECO:0000313" key="4">
    <source>
        <dbReference type="EMBL" id="MCI20225.1"/>
    </source>
</evidence>
<evidence type="ECO:0000256" key="1">
    <source>
        <dbReference type="PROSITE-ProRule" id="PRU00047"/>
    </source>
</evidence>
<evidence type="ECO:0000313" key="5">
    <source>
        <dbReference type="Proteomes" id="UP000265520"/>
    </source>
</evidence>
<feature type="region of interest" description="Disordered" evidence="2">
    <location>
        <begin position="25"/>
        <end position="98"/>
    </location>
</feature>
<keyword evidence="1" id="KW-0862">Zinc</keyword>
<name>A0A392QAD6_9FABA</name>
<evidence type="ECO:0000259" key="3">
    <source>
        <dbReference type="PROSITE" id="PS50158"/>
    </source>
</evidence>
<accession>A0A392QAD6</accession>
<evidence type="ECO:0000256" key="2">
    <source>
        <dbReference type="SAM" id="MobiDB-lite"/>
    </source>
</evidence>
<dbReference type="Proteomes" id="UP000265520">
    <property type="component" value="Unassembled WGS sequence"/>
</dbReference>